<evidence type="ECO:0000256" key="1">
    <source>
        <dbReference type="SAM" id="MobiDB-lite"/>
    </source>
</evidence>
<evidence type="ECO:0000313" key="2">
    <source>
        <dbReference type="EMBL" id="KAK8767277.1"/>
    </source>
</evidence>
<comment type="caution">
    <text evidence="2">The sequence shown here is derived from an EMBL/GenBank/DDBJ whole genome shotgun (WGS) entry which is preliminary data.</text>
</comment>
<gene>
    <name evidence="2" type="ORF">V5799_005936</name>
</gene>
<accession>A0AAQ4DXT7</accession>
<organism evidence="2 3">
    <name type="scientific">Amblyomma americanum</name>
    <name type="common">Lone star tick</name>
    <dbReference type="NCBI Taxonomy" id="6943"/>
    <lineage>
        <taxon>Eukaryota</taxon>
        <taxon>Metazoa</taxon>
        <taxon>Ecdysozoa</taxon>
        <taxon>Arthropoda</taxon>
        <taxon>Chelicerata</taxon>
        <taxon>Arachnida</taxon>
        <taxon>Acari</taxon>
        <taxon>Parasitiformes</taxon>
        <taxon>Ixodida</taxon>
        <taxon>Ixodoidea</taxon>
        <taxon>Ixodidae</taxon>
        <taxon>Amblyomminae</taxon>
        <taxon>Amblyomma</taxon>
    </lineage>
</organism>
<feature type="region of interest" description="Disordered" evidence="1">
    <location>
        <begin position="152"/>
        <end position="173"/>
    </location>
</feature>
<sequence>MDRWSGATIAYWMKKPRATSAPLIPRDPPLTFEQSGWNPESSQINLPDLASNLVTFTLLPTDLDDPARQRRGVEEPSPPSCSRLVLVTCLLIGVLSAVTVTLNWLDWPFLPEDAGRSPLEHQSASVPTPGWRRAADRDQEEVRAASAVFTRDNDTWTPSSNETLQTHISNVAS</sequence>
<dbReference type="EMBL" id="JARKHS020025607">
    <property type="protein sequence ID" value="KAK8767277.1"/>
    <property type="molecule type" value="Genomic_DNA"/>
</dbReference>
<keyword evidence="3" id="KW-1185">Reference proteome</keyword>
<reference evidence="2 3" key="1">
    <citation type="journal article" date="2023" name="Arcadia Sci">
        <title>De novo assembly of a long-read Amblyomma americanum tick genome.</title>
        <authorList>
            <person name="Chou S."/>
            <person name="Poskanzer K.E."/>
            <person name="Rollins M."/>
            <person name="Thuy-Boun P.S."/>
        </authorList>
    </citation>
    <scope>NUCLEOTIDE SEQUENCE [LARGE SCALE GENOMIC DNA]</scope>
    <source>
        <strain evidence="2">F_SG_1</strain>
        <tissue evidence="2">Salivary glands</tissue>
    </source>
</reference>
<name>A0AAQ4DXT7_AMBAM</name>
<dbReference type="AlphaFoldDB" id="A0AAQ4DXT7"/>
<feature type="compositionally biased region" description="Polar residues" evidence="1">
    <location>
        <begin position="155"/>
        <end position="173"/>
    </location>
</feature>
<proteinExistence type="predicted"/>
<dbReference type="Proteomes" id="UP001321473">
    <property type="component" value="Unassembled WGS sequence"/>
</dbReference>
<protein>
    <submittedName>
        <fullName evidence="2">Uncharacterized protein</fullName>
    </submittedName>
</protein>
<feature type="region of interest" description="Disordered" evidence="1">
    <location>
        <begin position="116"/>
        <end position="137"/>
    </location>
</feature>
<evidence type="ECO:0000313" key="3">
    <source>
        <dbReference type="Proteomes" id="UP001321473"/>
    </source>
</evidence>